<feature type="compositionally biased region" description="Polar residues" evidence="4">
    <location>
        <begin position="1"/>
        <end position="10"/>
    </location>
</feature>
<feature type="compositionally biased region" description="Basic residues" evidence="4">
    <location>
        <begin position="11"/>
        <end position="20"/>
    </location>
</feature>
<dbReference type="InterPro" id="IPR036770">
    <property type="entry name" value="Ankyrin_rpt-contain_sf"/>
</dbReference>
<evidence type="ECO:0000256" key="2">
    <source>
        <dbReference type="ARBA" id="ARBA00023043"/>
    </source>
</evidence>
<feature type="repeat" description="ANK" evidence="3">
    <location>
        <begin position="233"/>
        <end position="265"/>
    </location>
</feature>
<feature type="repeat" description="ANK" evidence="3">
    <location>
        <begin position="157"/>
        <end position="189"/>
    </location>
</feature>
<dbReference type="InterPro" id="IPR002110">
    <property type="entry name" value="Ankyrin_rpt"/>
</dbReference>
<keyword evidence="1" id="KW-0677">Repeat</keyword>
<dbReference type="SUPFAM" id="SSF48403">
    <property type="entry name" value="Ankyrin repeat"/>
    <property type="match status" value="1"/>
</dbReference>
<accession>A0ABQ6MJJ5</accession>
<evidence type="ECO:0000256" key="4">
    <source>
        <dbReference type="SAM" id="MobiDB-lite"/>
    </source>
</evidence>
<organism evidence="5 6">
    <name type="scientific">Tetraparma gracilis</name>
    <dbReference type="NCBI Taxonomy" id="2962635"/>
    <lineage>
        <taxon>Eukaryota</taxon>
        <taxon>Sar</taxon>
        <taxon>Stramenopiles</taxon>
        <taxon>Ochrophyta</taxon>
        <taxon>Bolidophyceae</taxon>
        <taxon>Parmales</taxon>
        <taxon>Triparmaceae</taxon>
        <taxon>Tetraparma</taxon>
    </lineage>
</organism>
<dbReference type="PROSITE" id="PS50297">
    <property type="entry name" value="ANK_REP_REGION"/>
    <property type="match status" value="2"/>
</dbReference>
<keyword evidence="6" id="KW-1185">Reference proteome</keyword>
<comment type="caution">
    <text evidence="5">The sequence shown here is derived from an EMBL/GenBank/DDBJ whole genome shotgun (WGS) entry which is preliminary data.</text>
</comment>
<name>A0ABQ6MJJ5_9STRA</name>
<evidence type="ECO:0000256" key="3">
    <source>
        <dbReference type="PROSITE-ProRule" id="PRU00023"/>
    </source>
</evidence>
<protein>
    <submittedName>
        <fullName evidence="5">Uncharacterized protein</fullName>
    </submittedName>
</protein>
<evidence type="ECO:0000313" key="6">
    <source>
        <dbReference type="Proteomes" id="UP001165060"/>
    </source>
</evidence>
<reference evidence="5 6" key="1">
    <citation type="journal article" date="2023" name="Commun. Biol.">
        <title>Genome analysis of Parmales, the sister group of diatoms, reveals the evolutionary specialization of diatoms from phago-mixotrophs to photoautotrophs.</title>
        <authorList>
            <person name="Ban H."/>
            <person name="Sato S."/>
            <person name="Yoshikawa S."/>
            <person name="Yamada K."/>
            <person name="Nakamura Y."/>
            <person name="Ichinomiya M."/>
            <person name="Sato N."/>
            <person name="Blanc-Mathieu R."/>
            <person name="Endo H."/>
            <person name="Kuwata A."/>
            <person name="Ogata H."/>
        </authorList>
    </citation>
    <scope>NUCLEOTIDE SEQUENCE [LARGE SCALE GENOMIC DNA]</scope>
</reference>
<proteinExistence type="predicted"/>
<dbReference type="Proteomes" id="UP001165060">
    <property type="component" value="Unassembled WGS sequence"/>
</dbReference>
<dbReference type="Gene3D" id="1.25.40.20">
    <property type="entry name" value="Ankyrin repeat-containing domain"/>
    <property type="match status" value="1"/>
</dbReference>
<sequence length="345" mass="37928">MASFLQQNPRAQKKNPRKHTIRWTSTLAFDPPSISLPHDAAPPLKFTVVNESAETLSIEELNTGKTVDDLMPGGQLQLSIDDEFDELILQESSSFSTLLCSKEPKPVEKEEERMSVIDAFVHACGQGQMQVLEKRVLQWKERGGTFLEESINRADNDGEVPLALCARLDNVEAMKLLLANGADLRRAGASGRNPLQESCKWGKANAAAALLKWVVGREGAGGDLIDAPSVEDGGRTALHLAVYYGHFSCVEVLTRFGANPTAVGDDDKTPLAIGLLYRSARQQINELLVDYYQKRYKRRWEILVQLVCLKVNLNKDVGTVISSFVSSEDASVLSFLATRPGGMNV</sequence>
<dbReference type="EMBL" id="BRYB01004233">
    <property type="protein sequence ID" value="GMI27761.1"/>
    <property type="molecule type" value="Genomic_DNA"/>
</dbReference>
<gene>
    <name evidence="5" type="ORF">TeGR_g1081</name>
</gene>
<evidence type="ECO:0000256" key="1">
    <source>
        <dbReference type="ARBA" id="ARBA00022737"/>
    </source>
</evidence>
<dbReference type="Pfam" id="PF00023">
    <property type="entry name" value="Ank"/>
    <property type="match status" value="1"/>
</dbReference>
<dbReference type="PROSITE" id="PS50088">
    <property type="entry name" value="ANK_REPEAT"/>
    <property type="match status" value="2"/>
</dbReference>
<dbReference type="SMART" id="SM00248">
    <property type="entry name" value="ANK"/>
    <property type="match status" value="2"/>
</dbReference>
<dbReference type="Pfam" id="PF12796">
    <property type="entry name" value="Ank_2"/>
    <property type="match status" value="1"/>
</dbReference>
<evidence type="ECO:0000313" key="5">
    <source>
        <dbReference type="EMBL" id="GMI27761.1"/>
    </source>
</evidence>
<feature type="region of interest" description="Disordered" evidence="4">
    <location>
        <begin position="1"/>
        <end position="20"/>
    </location>
</feature>
<keyword evidence="2 3" id="KW-0040">ANK repeat</keyword>
<dbReference type="PANTHER" id="PTHR24198">
    <property type="entry name" value="ANKYRIN REPEAT AND PROTEIN KINASE DOMAIN-CONTAINING PROTEIN"/>
    <property type="match status" value="1"/>
</dbReference>
<dbReference type="PANTHER" id="PTHR24198:SF165">
    <property type="entry name" value="ANKYRIN REPEAT-CONTAINING PROTEIN-RELATED"/>
    <property type="match status" value="1"/>
</dbReference>